<gene>
    <name evidence="3" type="ORF">IC614_11315</name>
</gene>
<keyword evidence="4" id="KW-1185">Reference proteome</keyword>
<keyword evidence="1" id="KW-1133">Transmembrane helix</keyword>
<dbReference type="InterPro" id="IPR012495">
    <property type="entry name" value="TadE-like_dom"/>
</dbReference>
<feature type="transmembrane region" description="Helical" evidence="1">
    <location>
        <begin position="12"/>
        <end position="33"/>
    </location>
</feature>
<feature type="domain" description="TadE-like" evidence="2">
    <location>
        <begin position="12"/>
        <end position="54"/>
    </location>
</feature>
<keyword evidence="1" id="KW-0812">Transmembrane</keyword>
<dbReference type="Proteomes" id="UP000594873">
    <property type="component" value="Chromosome"/>
</dbReference>
<accession>A0A7T2GJA0</accession>
<dbReference type="EMBL" id="CP065592">
    <property type="protein sequence ID" value="QPQ54890.1"/>
    <property type="molecule type" value="Genomic_DNA"/>
</dbReference>
<protein>
    <submittedName>
        <fullName evidence="3">Pilus assembly protein</fullName>
    </submittedName>
</protein>
<dbReference type="AlphaFoldDB" id="A0A7T2GJA0"/>
<dbReference type="KEGG" id="sflv:IC614_11315"/>
<name>A0A7T2GJA0_9SPHN</name>
<reference evidence="3 4" key="1">
    <citation type="submission" date="2020-11" db="EMBL/GenBank/DDBJ databases">
        <title>Genome seq and assembly of Sphingosinicella sp.</title>
        <authorList>
            <person name="Chhetri G."/>
        </authorList>
    </citation>
    <scope>NUCLEOTIDE SEQUENCE [LARGE SCALE GENOMIC DNA]</scope>
    <source>
        <strain evidence="3 4">UDD2</strain>
    </source>
</reference>
<evidence type="ECO:0000313" key="3">
    <source>
        <dbReference type="EMBL" id="QPQ54890.1"/>
    </source>
</evidence>
<dbReference type="RefSeq" id="WP_200971566.1">
    <property type="nucleotide sequence ID" value="NZ_CP065592.1"/>
</dbReference>
<proteinExistence type="predicted"/>
<organism evidence="3 4">
    <name type="scientific">Allosphingosinicella flava</name>
    <dbReference type="NCBI Taxonomy" id="2771430"/>
    <lineage>
        <taxon>Bacteria</taxon>
        <taxon>Pseudomonadati</taxon>
        <taxon>Pseudomonadota</taxon>
        <taxon>Alphaproteobacteria</taxon>
        <taxon>Sphingomonadales</taxon>
        <taxon>Sphingomonadaceae</taxon>
        <taxon>Allosphingosinicella</taxon>
    </lineage>
</organism>
<evidence type="ECO:0000313" key="4">
    <source>
        <dbReference type="Proteomes" id="UP000594873"/>
    </source>
</evidence>
<evidence type="ECO:0000256" key="1">
    <source>
        <dbReference type="SAM" id="Phobius"/>
    </source>
</evidence>
<dbReference type="Pfam" id="PF07811">
    <property type="entry name" value="TadE"/>
    <property type="match status" value="1"/>
</dbReference>
<evidence type="ECO:0000259" key="2">
    <source>
        <dbReference type="Pfam" id="PF07811"/>
    </source>
</evidence>
<sequence length="195" mass="21259">MRLHSLRRDTKGVTAIEFALLAPIMILLLMGLFDLGQRLYAQTLLTGAMQKAARDSTLATGPARTAAIDALVKSAVMPIVGRDADFAPERLNYESFSEIGQPERFSDGAPANGRYDVGECYEDVNGNGRWDSDVGRSGQGGAEDAVLYKMTVTYKRFFPMASLLGWPELQSIVGTTIVRNQPYEDSSSPVVTRCS</sequence>
<keyword evidence="1" id="KW-0472">Membrane</keyword>